<dbReference type="AlphaFoldDB" id="A0A1W6LA56"/>
<name>A0A1W6LA56_9BURK</name>
<protein>
    <submittedName>
        <fullName evidence="1">Uncharacterized protein</fullName>
    </submittedName>
</protein>
<dbReference type="PANTHER" id="PTHR36509:SF2">
    <property type="entry name" value="BLL3101 PROTEIN"/>
    <property type="match status" value="1"/>
</dbReference>
<dbReference type="STRING" id="946333.A4W93_15460"/>
<gene>
    <name evidence="1" type="ORF">A4W93_15460</name>
</gene>
<dbReference type="Pfam" id="PF06742">
    <property type="entry name" value="DUF1214"/>
    <property type="match status" value="1"/>
</dbReference>
<reference evidence="1 2" key="1">
    <citation type="submission" date="2016-04" db="EMBL/GenBank/DDBJ databases">
        <title>Complete genome sequence of natural rubber-degrading, novel Gram-negative bacterium, Rhizobacter gummiphilus strain NS21.</title>
        <authorList>
            <person name="Tabata M."/>
            <person name="Kasai D."/>
            <person name="Fukuda M."/>
        </authorList>
    </citation>
    <scope>NUCLEOTIDE SEQUENCE [LARGE SCALE GENOMIC DNA]</scope>
    <source>
        <strain evidence="1 2">NS21</strain>
    </source>
</reference>
<dbReference type="SUPFAM" id="SSF160935">
    <property type="entry name" value="VPA0735-like"/>
    <property type="match status" value="1"/>
</dbReference>
<dbReference type="PANTHER" id="PTHR36509">
    <property type="entry name" value="BLL3101 PROTEIN"/>
    <property type="match status" value="1"/>
</dbReference>
<dbReference type="OrthoDB" id="8664175at2"/>
<keyword evidence="2" id="KW-1185">Reference proteome</keyword>
<dbReference type="Proteomes" id="UP000193427">
    <property type="component" value="Chromosome"/>
</dbReference>
<dbReference type="InterPro" id="IPR010679">
    <property type="entry name" value="DUF1254"/>
</dbReference>
<dbReference type="Pfam" id="PF06863">
    <property type="entry name" value="DUF1254"/>
    <property type="match status" value="1"/>
</dbReference>
<dbReference type="InterPro" id="IPR010621">
    <property type="entry name" value="DUF1214"/>
</dbReference>
<evidence type="ECO:0000313" key="1">
    <source>
        <dbReference type="EMBL" id="ARN21179.1"/>
    </source>
</evidence>
<dbReference type="Gene3D" id="2.60.120.600">
    <property type="entry name" value="Domain of unknown function DUF1214, C-terminal domain"/>
    <property type="match status" value="1"/>
</dbReference>
<organism evidence="1 2">
    <name type="scientific">Piscinibacter gummiphilus</name>
    <dbReference type="NCBI Taxonomy" id="946333"/>
    <lineage>
        <taxon>Bacteria</taxon>
        <taxon>Pseudomonadati</taxon>
        <taxon>Pseudomonadota</taxon>
        <taxon>Betaproteobacteria</taxon>
        <taxon>Burkholderiales</taxon>
        <taxon>Sphaerotilaceae</taxon>
        <taxon>Piscinibacter</taxon>
    </lineage>
</organism>
<proteinExistence type="predicted"/>
<dbReference type="RefSeq" id="WP_085751467.1">
    <property type="nucleotide sequence ID" value="NZ_BSPR01000004.1"/>
</dbReference>
<dbReference type="InterPro" id="IPR037050">
    <property type="entry name" value="DUF1254_sf"/>
</dbReference>
<dbReference type="KEGG" id="rgu:A4W93_15460"/>
<dbReference type="InterPro" id="IPR037049">
    <property type="entry name" value="DUF1214_C_sf"/>
</dbReference>
<dbReference type="Gene3D" id="2.60.40.1610">
    <property type="entry name" value="Domain of unknown function DUF1254"/>
    <property type="match status" value="1"/>
</dbReference>
<accession>A0A1W6LA56</accession>
<evidence type="ECO:0000313" key="2">
    <source>
        <dbReference type="Proteomes" id="UP000193427"/>
    </source>
</evidence>
<sequence length="473" mass="52372">MLKWLEGVCLFRSRCALLLLALSSAVAWAGPAYEDPILTLGSTPDVVEKGSEADAYSLAVLAYNWGYPLVRMERVMREYIEVQSPRPPTSYRAPLNQMGWATQLATPAARDMPTANNDTLYTSTVLVLDQPYVLTVPDTHGRYYVVDVFSMWQELEHYVGRRVTGTRAGKFVLVPPGWKGRLPKDARRLDVSTSKVWLWGRLEVKASEDPKPVVTLTHGFSVKRLDGKPSPLKTLAPLPDIQGNEFGLFTQLAAVLKDNPVRPQDMALFGQFARIGLTDKGFDPGKLSEPTLRGMRRAMQDAPTVAVASVIGTSEVRNGWNWVKGLDSFGYNYPLRAAVAGPYLGGQGEREAMYPIRYTDSKGQPLTGAKKYTVSFSSDPPVDAFWSLTIYNADDKMLVENPIQRYKFGSGTPGLVRGPNGSFTLALQHDRPVDTSNWVPTPAGGFYMILRLYQPQRGLLDGQWPLPQVDAVP</sequence>
<dbReference type="EMBL" id="CP015118">
    <property type="protein sequence ID" value="ARN21179.1"/>
    <property type="molecule type" value="Genomic_DNA"/>
</dbReference>